<accession>A0A645EXY0</accession>
<proteinExistence type="predicted"/>
<dbReference type="EMBL" id="VSSQ01051994">
    <property type="protein sequence ID" value="MPN06102.1"/>
    <property type="molecule type" value="Genomic_DNA"/>
</dbReference>
<organism evidence="1">
    <name type="scientific">bioreactor metagenome</name>
    <dbReference type="NCBI Taxonomy" id="1076179"/>
    <lineage>
        <taxon>unclassified sequences</taxon>
        <taxon>metagenomes</taxon>
        <taxon>ecological metagenomes</taxon>
    </lineage>
</organism>
<reference evidence="1" key="1">
    <citation type="submission" date="2019-08" db="EMBL/GenBank/DDBJ databases">
        <authorList>
            <person name="Kucharzyk K."/>
            <person name="Murdoch R.W."/>
            <person name="Higgins S."/>
            <person name="Loffler F."/>
        </authorList>
    </citation>
    <scope>NUCLEOTIDE SEQUENCE</scope>
</reference>
<comment type="caution">
    <text evidence="1">The sequence shown here is derived from an EMBL/GenBank/DDBJ whole genome shotgun (WGS) entry which is preliminary data.</text>
</comment>
<name>A0A645EXY0_9ZZZZ</name>
<evidence type="ECO:0000313" key="1">
    <source>
        <dbReference type="EMBL" id="MPN06102.1"/>
    </source>
</evidence>
<protein>
    <submittedName>
        <fullName evidence="1">Uncharacterized protein</fullName>
    </submittedName>
</protein>
<gene>
    <name evidence="1" type="ORF">SDC9_153357</name>
</gene>
<sequence>MSYIQLEEMESKGLVSYSGLTPTDALHVLGRLDKWNVDASIAGAKVLSRDRFEIKELCQNVCNEVIRKIALNVLRKSFLRTNADLKDMKGFESFINMGLRRSEKCGAPEIRYNLNAALVGVGAPTWAFIEEAGAIMGEKAYLPQNAEVAGAVGAAVGAFSLRYSVWITPLTTGYYRVHLPSGIKDYTSLKEAVDEAVKYMKPWIEERARKSGAIAPVIEYKQEDEEAWVQGGLRRVHLWTQLWFNVIDSSEAEV</sequence>
<dbReference type="AlphaFoldDB" id="A0A645EXY0"/>